<keyword evidence="4 6" id="KW-0472">Membrane</keyword>
<evidence type="ECO:0000313" key="8">
    <source>
        <dbReference type="WBParaSite" id="SSTP_0000161400.1"/>
    </source>
</evidence>
<proteinExistence type="predicted"/>
<dbReference type="WBParaSite" id="TCONS_00006200.p1">
    <property type="protein sequence ID" value="TCONS_00006200.p1"/>
    <property type="gene ID" value="XLOC_004371"/>
</dbReference>
<dbReference type="PANTHER" id="PTHR46671">
    <property type="entry name" value="PROTEIN CBG11221"/>
    <property type="match status" value="1"/>
</dbReference>
<sequence length="424" mass="50526">MTKMLILLLIMYNFTIIICNNTFVLNTQWNPNNMKLKCNYLFKNRNEYIKKMVLKRYGDKFIPKKLSMNCEDIRNRGYYATKPYSVKEEKFPIAFARNVHKDYAVVELMLLSSYAPQNHYCFNVDIKNLELIKKIKQLASCFENVYVADQQYEMNSAGKGGVKSHFECMKKLINKNWKYLLLLQTDDLLTKTNREIVDILTTFNEKPLFTLHRHPRKWQRYDYNTSWSYKNIKIFQKDDPRIKNKKLLEKNIKIHVGFVGSAFSRSTIKYIIKNLTIEHFINMTDKDYYGVDEIVWPTLLLNSPLLVPNRIDPSCINKIINDGDIIKYVRRFNRSDILLCKSHSLHHSICDFGIENLSELRTIPNIIAYRIRPQFDYGAFYCWEEFLYKKMHNNIYRKSIPSIYNKHGTPFYGRTNKYNKPIKC</sequence>
<comment type="subcellular location">
    <subcellularLocation>
        <location evidence="1">Membrane</location>
        <topology evidence="1">Single-pass type II membrane protein</topology>
    </subcellularLocation>
</comment>
<keyword evidence="6" id="KW-1133">Transmembrane helix</keyword>
<dbReference type="GO" id="GO:0016020">
    <property type="term" value="C:membrane"/>
    <property type="evidence" value="ECO:0007669"/>
    <property type="project" value="UniProtKB-SubCell"/>
</dbReference>
<evidence type="ECO:0000256" key="1">
    <source>
        <dbReference type="ARBA" id="ARBA00004606"/>
    </source>
</evidence>
<dbReference type="STRING" id="6248.A0A0K0DWJ6"/>
<evidence type="ECO:0000256" key="4">
    <source>
        <dbReference type="ARBA" id="ARBA00023136"/>
    </source>
</evidence>
<dbReference type="GO" id="GO:0016757">
    <property type="term" value="F:glycosyltransferase activity"/>
    <property type="evidence" value="ECO:0007669"/>
    <property type="project" value="UniProtKB-KW"/>
</dbReference>
<dbReference type="WBParaSite" id="SSTP_0000161400.1">
    <property type="protein sequence ID" value="SSTP_0000161400.1"/>
    <property type="gene ID" value="SSTP_0000161400"/>
</dbReference>
<dbReference type="Pfam" id="PF02485">
    <property type="entry name" value="Branch"/>
    <property type="match status" value="1"/>
</dbReference>
<name>A0A0K0DWJ6_STRER</name>
<evidence type="ECO:0000313" key="9">
    <source>
        <dbReference type="WBParaSite" id="TCONS_00006200.p1"/>
    </source>
</evidence>
<keyword evidence="6" id="KW-0812">Transmembrane</keyword>
<protein>
    <submittedName>
        <fullName evidence="8">Beta-1,3-galactosyl-O-glycosyl-glycoprotein beta-1,6-N-acetylglucosaminyltransferase 3</fullName>
    </submittedName>
    <submittedName>
        <fullName evidence="9">Glycosyltransferase family 92 protein</fullName>
    </submittedName>
</protein>
<keyword evidence="5" id="KW-0325">Glycoprotein</keyword>
<evidence type="ECO:0000256" key="2">
    <source>
        <dbReference type="ARBA" id="ARBA00022676"/>
    </source>
</evidence>
<evidence type="ECO:0000256" key="5">
    <source>
        <dbReference type="ARBA" id="ARBA00023180"/>
    </source>
</evidence>
<evidence type="ECO:0000313" key="7">
    <source>
        <dbReference type="Proteomes" id="UP000035681"/>
    </source>
</evidence>
<reference evidence="8" key="1">
    <citation type="submission" date="2015-08" db="UniProtKB">
        <authorList>
            <consortium name="WormBaseParasite"/>
        </authorList>
    </citation>
    <scope>IDENTIFICATION</scope>
</reference>
<keyword evidence="2" id="KW-0328">Glycosyltransferase</keyword>
<feature type="transmembrane region" description="Helical" evidence="6">
    <location>
        <begin position="6"/>
        <end position="25"/>
    </location>
</feature>
<keyword evidence="3" id="KW-0808">Transferase</keyword>
<dbReference type="AlphaFoldDB" id="A0A0K0DWJ6"/>
<evidence type="ECO:0000256" key="3">
    <source>
        <dbReference type="ARBA" id="ARBA00022679"/>
    </source>
</evidence>
<organism evidence="8">
    <name type="scientific">Strongyloides stercoralis</name>
    <name type="common">Threadworm</name>
    <dbReference type="NCBI Taxonomy" id="6248"/>
    <lineage>
        <taxon>Eukaryota</taxon>
        <taxon>Metazoa</taxon>
        <taxon>Ecdysozoa</taxon>
        <taxon>Nematoda</taxon>
        <taxon>Chromadorea</taxon>
        <taxon>Rhabditida</taxon>
        <taxon>Tylenchina</taxon>
        <taxon>Panagrolaimomorpha</taxon>
        <taxon>Strongyloidoidea</taxon>
        <taxon>Strongyloididae</taxon>
        <taxon>Strongyloides</taxon>
    </lineage>
</organism>
<accession>A0A0K0DWJ6</accession>
<evidence type="ECO:0000256" key="6">
    <source>
        <dbReference type="SAM" id="Phobius"/>
    </source>
</evidence>
<dbReference type="PANTHER" id="PTHR46671:SF7">
    <property type="entry name" value="CORE-2_I-BRANCHING ENZYME"/>
    <property type="match status" value="1"/>
</dbReference>
<dbReference type="Proteomes" id="UP000035681">
    <property type="component" value="Unplaced"/>
</dbReference>
<dbReference type="InterPro" id="IPR003406">
    <property type="entry name" value="Glyco_trans_14"/>
</dbReference>
<keyword evidence="7" id="KW-1185">Reference proteome</keyword>